<proteinExistence type="predicted"/>
<dbReference type="OrthoDB" id="1732328at2759"/>
<dbReference type="GO" id="GO:0006281">
    <property type="term" value="P:DNA repair"/>
    <property type="evidence" value="ECO:0007669"/>
    <property type="project" value="UniProtKB-KW"/>
</dbReference>
<dbReference type="InterPro" id="IPR039776">
    <property type="entry name" value="Pds5"/>
</dbReference>
<reference evidence="5 6" key="1">
    <citation type="journal article" date="2020" name="IScience">
        <title>Genome Sequencing of the Endangered Kingdonia uniflora (Circaeasteraceae, Ranunculales) Reveals Potential Mechanisms of Evolutionary Specialization.</title>
        <authorList>
            <person name="Sun Y."/>
            <person name="Deng T."/>
            <person name="Zhang A."/>
            <person name="Moore M.J."/>
            <person name="Landis J.B."/>
            <person name="Lin N."/>
            <person name="Zhang H."/>
            <person name="Zhang X."/>
            <person name="Huang J."/>
            <person name="Zhang X."/>
            <person name="Sun H."/>
            <person name="Wang H."/>
        </authorList>
    </citation>
    <scope>NUCLEOTIDE SEQUENCE [LARGE SCALE GENOMIC DNA]</scope>
    <source>
        <strain evidence="5">TB1705</strain>
        <tissue evidence="5">Leaf</tissue>
    </source>
</reference>
<evidence type="ECO:0000313" key="6">
    <source>
        <dbReference type="Proteomes" id="UP000541444"/>
    </source>
</evidence>
<keyword evidence="6" id="KW-1185">Reference proteome</keyword>
<dbReference type="EMBL" id="JACGCM010000786">
    <property type="protein sequence ID" value="KAF6166515.1"/>
    <property type="molecule type" value="Genomic_DNA"/>
</dbReference>
<sequence>MLAQFSPLLLSGSEENLVILQKEDNDIAKEGIIHVLAKAGGSIREQLAASSRCNSMTFYSVDLILKRLCLEGSRKQAKYAVHALAVITKDDGLKSLSVLYKRLVDMLENKTHLPAILQSLGYIAQTAMPVFKTRETKILEFITSKILKCSNIFGIKALVKSYLPIKDSHLRLGLANLLEILKIPVDRAHMKLASAKAVLRLSKEWDHKIPIDVFHLTLGTSELHIFTSLIMHGDEDSKSEISTDKESISTLVSIFQSIKRSEDIVDAMKSKEIQGMDFSIFKRPELQKLSMALNLCANQTNVKMANELASYYFKKLNEGRIHEFGEDRASSS</sequence>
<evidence type="ECO:0000256" key="1">
    <source>
        <dbReference type="ARBA" id="ARBA00004123"/>
    </source>
</evidence>
<evidence type="ECO:0000256" key="3">
    <source>
        <dbReference type="ARBA" id="ARBA00023204"/>
    </source>
</evidence>
<dbReference type="Pfam" id="PF20168">
    <property type="entry name" value="PDS5"/>
    <property type="match status" value="1"/>
</dbReference>
<dbReference type="AlphaFoldDB" id="A0A7J7NH56"/>
<dbReference type="GO" id="GO:0000785">
    <property type="term" value="C:chromatin"/>
    <property type="evidence" value="ECO:0007669"/>
    <property type="project" value="TreeGrafter"/>
</dbReference>
<comment type="subcellular location">
    <subcellularLocation>
        <location evidence="1">Nucleus</location>
    </subcellularLocation>
</comment>
<comment type="caution">
    <text evidence="5">The sequence shown here is derived from an EMBL/GenBank/DDBJ whole genome shotgun (WGS) entry which is preliminary data.</text>
</comment>
<keyword evidence="3" id="KW-0234">DNA repair</keyword>
<dbReference type="Proteomes" id="UP000541444">
    <property type="component" value="Unassembled WGS sequence"/>
</dbReference>
<keyword evidence="2" id="KW-0227">DNA damage</keyword>
<gene>
    <name evidence="5" type="ORF">GIB67_005377</name>
</gene>
<evidence type="ECO:0000313" key="5">
    <source>
        <dbReference type="EMBL" id="KAF6166515.1"/>
    </source>
</evidence>
<name>A0A7J7NH56_9MAGN</name>
<evidence type="ECO:0000256" key="2">
    <source>
        <dbReference type="ARBA" id="ARBA00022763"/>
    </source>
</evidence>
<accession>A0A7J7NH56</accession>
<keyword evidence="4" id="KW-0539">Nucleus</keyword>
<protein>
    <submittedName>
        <fullName evidence="5">Uncharacterized protein</fullName>
    </submittedName>
</protein>
<dbReference type="PANTHER" id="PTHR12663">
    <property type="entry name" value="ANDROGEN INDUCED INHIBITOR OF PROLIFERATION AS3 / PDS5-RELATED"/>
    <property type="match status" value="1"/>
</dbReference>
<organism evidence="5 6">
    <name type="scientific">Kingdonia uniflora</name>
    <dbReference type="NCBI Taxonomy" id="39325"/>
    <lineage>
        <taxon>Eukaryota</taxon>
        <taxon>Viridiplantae</taxon>
        <taxon>Streptophyta</taxon>
        <taxon>Embryophyta</taxon>
        <taxon>Tracheophyta</taxon>
        <taxon>Spermatophyta</taxon>
        <taxon>Magnoliopsida</taxon>
        <taxon>Ranunculales</taxon>
        <taxon>Circaeasteraceae</taxon>
        <taxon>Kingdonia</taxon>
    </lineage>
</organism>
<dbReference type="GO" id="GO:0007064">
    <property type="term" value="P:mitotic sister chromatid cohesion"/>
    <property type="evidence" value="ECO:0007669"/>
    <property type="project" value="InterPro"/>
</dbReference>
<feature type="non-terminal residue" evidence="5">
    <location>
        <position position="1"/>
    </location>
</feature>
<dbReference type="PANTHER" id="PTHR12663:SF0">
    <property type="entry name" value="PRECOCIOUS DISSOCIATION OF SISTERS 5, ISOFORM A"/>
    <property type="match status" value="1"/>
</dbReference>
<dbReference type="GO" id="GO:0005634">
    <property type="term" value="C:nucleus"/>
    <property type="evidence" value="ECO:0007669"/>
    <property type="project" value="UniProtKB-SubCell"/>
</dbReference>
<evidence type="ECO:0000256" key="4">
    <source>
        <dbReference type="ARBA" id="ARBA00023242"/>
    </source>
</evidence>